<sequence length="433" mass="46504">MLCAFSHGGLDMRWLWLGCAGVLLGGSAGLWAFGRTDPVLPGLDRTLSQALAAWQERTPDPDWRSRAQAWRANLQHPLLTQALQASWPPPALPERVPQGRWVRVTDVAALRTAFDQAQAGDVIELQAGDYPIAAYLQTPRAGRADAPIVLRGRPGARLLAQGVMALKLTQPYWVIEGLHIEGRCRNAADCEHAMQVAGDAHHSLIQANRLLNFNAAIKVNGERGRWPDHGRVQGNWLENQAPRPGDAPTVAFDLVGASAWTVEDNTVLGYAKGGGDHISYALFMKGGGQGGRFLRNRVVCAPRPGFEPGGFQIGISFGGGLTDPKLMRPNVAGYEHLDGLAEDNTVLNCNDSSFDVNQSAGVVLRGNRFLGGGGVTVRGKEASAHAEANVGSAALHARRGNRLSVASHQRWRPETEDAQAALEQLPQSPPTSP</sequence>
<reference evidence="2" key="1">
    <citation type="submission" date="2020-12" db="EMBL/GenBank/DDBJ databases">
        <title>The genome sequence of Inhella sp. 1Y17.</title>
        <authorList>
            <person name="Liu Y."/>
        </authorList>
    </citation>
    <scope>NUCLEOTIDE SEQUENCE</scope>
    <source>
        <strain evidence="2">1Y17</strain>
    </source>
</reference>
<gene>
    <name evidence="2" type="ORF">I7X39_06970</name>
</gene>
<dbReference type="SUPFAM" id="SSF51126">
    <property type="entry name" value="Pectin lyase-like"/>
    <property type="match status" value="1"/>
</dbReference>
<evidence type="ECO:0000313" key="3">
    <source>
        <dbReference type="Proteomes" id="UP000613266"/>
    </source>
</evidence>
<evidence type="ECO:0008006" key="4">
    <source>
        <dbReference type="Google" id="ProtNLM"/>
    </source>
</evidence>
<organism evidence="2 3">
    <name type="scientific">Inhella proteolytica</name>
    <dbReference type="NCBI Taxonomy" id="2795029"/>
    <lineage>
        <taxon>Bacteria</taxon>
        <taxon>Pseudomonadati</taxon>
        <taxon>Pseudomonadota</taxon>
        <taxon>Betaproteobacteria</taxon>
        <taxon>Burkholderiales</taxon>
        <taxon>Sphaerotilaceae</taxon>
        <taxon>Inhella</taxon>
    </lineage>
</organism>
<proteinExistence type="predicted"/>
<name>A0A931J1X3_9BURK</name>
<keyword evidence="3" id="KW-1185">Reference proteome</keyword>
<evidence type="ECO:0000313" key="2">
    <source>
        <dbReference type="EMBL" id="MBH9576640.1"/>
    </source>
</evidence>
<dbReference type="Gene3D" id="2.160.20.10">
    <property type="entry name" value="Single-stranded right-handed beta-helix, Pectin lyase-like"/>
    <property type="match status" value="1"/>
</dbReference>
<accession>A0A931J1X3</accession>
<dbReference type="AlphaFoldDB" id="A0A931J1X3"/>
<dbReference type="InterPro" id="IPR012334">
    <property type="entry name" value="Pectin_lyas_fold"/>
</dbReference>
<comment type="caution">
    <text evidence="2">The sequence shown here is derived from an EMBL/GenBank/DDBJ whole genome shotgun (WGS) entry which is preliminary data.</text>
</comment>
<protein>
    <recommendedName>
        <fullName evidence="4">Right handed beta helix domain-containing protein</fullName>
    </recommendedName>
</protein>
<dbReference type="InterPro" id="IPR039513">
    <property type="entry name" value="PL-6"/>
</dbReference>
<dbReference type="Pfam" id="PF14592">
    <property type="entry name" value="Chondroitinas_B"/>
    <property type="match status" value="1"/>
</dbReference>
<dbReference type="InterPro" id="IPR011050">
    <property type="entry name" value="Pectin_lyase_fold/virulence"/>
</dbReference>
<feature type="region of interest" description="Disordered" evidence="1">
    <location>
        <begin position="407"/>
        <end position="433"/>
    </location>
</feature>
<dbReference type="RefSeq" id="WP_198110262.1">
    <property type="nucleotide sequence ID" value="NZ_JAEDAK010000004.1"/>
</dbReference>
<dbReference type="EMBL" id="JAEDAK010000004">
    <property type="protein sequence ID" value="MBH9576640.1"/>
    <property type="molecule type" value="Genomic_DNA"/>
</dbReference>
<evidence type="ECO:0000256" key="1">
    <source>
        <dbReference type="SAM" id="MobiDB-lite"/>
    </source>
</evidence>
<dbReference type="Proteomes" id="UP000613266">
    <property type="component" value="Unassembled WGS sequence"/>
</dbReference>